<organism evidence="3 4">
    <name type="scientific">Edaphochlamys debaryana</name>
    <dbReference type="NCBI Taxonomy" id="47281"/>
    <lineage>
        <taxon>Eukaryota</taxon>
        <taxon>Viridiplantae</taxon>
        <taxon>Chlorophyta</taxon>
        <taxon>core chlorophytes</taxon>
        <taxon>Chlorophyceae</taxon>
        <taxon>CS clade</taxon>
        <taxon>Chlamydomonadales</taxon>
        <taxon>Chlamydomonadales incertae sedis</taxon>
        <taxon>Edaphochlamys</taxon>
    </lineage>
</organism>
<dbReference type="EMBL" id="JAEHOE010000052">
    <property type="protein sequence ID" value="KAG2491581.1"/>
    <property type="molecule type" value="Genomic_DNA"/>
</dbReference>
<proteinExistence type="predicted"/>
<name>A0A835XWP3_9CHLO</name>
<keyword evidence="2" id="KW-1133">Transmembrane helix</keyword>
<evidence type="ECO:0000313" key="4">
    <source>
        <dbReference type="Proteomes" id="UP000612055"/>
    </source>
</evidence>
<protein>
    <submittedName>
        <fullName evidence="3">Uncharacterized protein</fullName>
    </submittedName>
</protein>
<feature type="transmembrane region" description="Helical" evidence="2">
    <location>
        <begin position="157"/>
        <end position="176"/>
    </location>
</feature>
<feature type="region of interest" description="Disordered" evidence="1">
    <location>
        <begin position="1"/>
        <end position="120"/>
    </location>
</feature>
<dbReference type="AlphaFoldDB" id="A0A835XWP3"/>
<dbReference type="OrthoDB" id="545278at2759"/>
<feature type="transmembrane region" description="Helical" evidence="2">
    <location>
        <begin position="196"/>
        <end position="214"/>
    </location>
</feature>
<feature type="compositionally biased region" description="Low complexity" evidence="1">
    <location>
        <begin position="39"/>
        <end position="52"/>
    </location>
</feature>
<sequence>MSGTTHAPRRALHHLNSAPLFSPRRLGVQLSAVKDEPKTTSGRKTSSSRPGTASTRDSEARKTTSGRKTESNRAATSPPPRQQSSQQQPQRAPKQPQQQQNGRKPAGAAGGNGGSHLDGAMRRHPLFSRFYDTTLLLGDCVMIVATEASSERIEWSAFPPLVGVMLAAWVAAGAWNGDYSPSGTRAHDDVPWQLSMFGPTYGAVLGAALTWAFASTAAVAAYAGLVAAGLLAAGPIVEDLNTEDLSPQLEVIVALLVTMTCWRGIAAKLRPMPEDKD</sequence>
<evidence type="ECO:0000256" key="1">
    <source>
        <dbReference type="SAM" id="MobiDB-lite"/>
    </source>
</evidence>
<reference evidence="3" key="1">
    <citation type="journal article" date="2020" name="bioRxiv">
        <title>Comparative genomics of Chlamydomonas.</title>
        <authorList>
            <person name="Craig R.J."/>
            <person name="Hasan A.R."/>
            <person name="Ness R.W."/>
            <person name="Keightley P.D."/>
        </authorList>
    </citation>
    <scope>NUCLEOTIDE SEQUENCE</scope>
    <source>
        <strain evidence="3">CCAP 11/70</strain>
    </source>
</reference>
<keyword evidence="4" id="KW-1185">Reference proteome</keyword>
<evidence type="ECO:0000313" key="3">
    <source>
        <dbReference type="EMBL" id="KAG2491581.1"/>
    </source>
</evidence>
<feature type="compositionally biased region" description="Low complexity" evidence="1">
    <location>
        <begin position="82"/>
        <end position="100"/>
    </location>
</feature>
<comment type="caution">
    <text evidence="3">The sequence shown here is derived from an EMBL/GenBank/DDBJ whole genome shotgun (WGS) entry which is preliminary data.</text>
</comment>
<evidence type="ECO:0000256" key="2">
    <source>
        <dbReference type="SAM" id="Phobius"/>
    </source>
</evidence>
<accession>A0A835XWP3</accession>
<feature type="transmembrane region" description="Helical" evidence="2">
    <location>
        <begin position="249"/>
        <end position="266"/>
    </location>
</feature>
<dbReference type="Proteomes" id="UP000612055">
    <property type="component" value="Unassembled WGS sequence"/>
</dbReference>
<keyword evidence="2" id="KW-0472">Membrane</keyword>
<gene>
    <name evidence="3" type="ORF">HYH03_010148</name>
</gene>
<keyword evidence="2" id="KW-0812">Transmembrane</keyword>
<feature type="compositionally biased region" description="Basic and acidic residues" evidence="1">
    <location>
        <begin position="56"/>
        <end position="71"/>
    </location>
</feature>
<feature type="transmembrane region" description="Helical" evidence="2">
    <location>
        <begin position="219"/>
        <end position="237"/>
    </location>
</feature>